<feature type="transmembrane region" description="Helical" evidence="7">
    <location>
        <begin position="278"/>
        <end position="299"/>
    </location>
</feature>
<dbReference type="Proteomes" id="UP000664073">
    <property type="component" value="Unassembled WGS sequence"/>
</dbReference>
<accession>A0A939HI71</accession>
<evidence type="ECO:0000313" key="8">
    <source>
        <dbReference type="EMBL" id="MBO1324860.1"/>
    </source>
</evidence>
<reference evidence="8" key="1">
    <citation type="submission" date="2021-03" db="EMBL/GenBank/DDBJ databases">
        <title>The complete genome sequence of Acetobacter sp. TBRC 12339.</title>
        <authorList>
            <person name="Charoenyingcharoen P."/>
            <person name="Yukphan P."/>
        </authorList>
    </citation>
    <scope>NUCLEOTIDE SEQUENCE</scope>
    <source>
        <strain evidence="8">TBRC 12339</strain>
    </source>
</reference>
<evidence type="ECO:0000256" key="6">
    <source>
        <dbReference type="SAM" id="MobiDB-lite"/>
    </source>
</evidence>
<keyword evidence="5 7" id="KW-0472">Membrane</keyword>
<keyword evidence="9" id="KW-1185">Reference proteome</keyword>
<proteinExistence type="predicted"/>
<evidence type="ECO:0000256" key="3">
    <source>
        <dbReference type="ARBA" id="ARBA00022692"/>
    </source>
</evidence>
<feature type="transmembrane region" description="Helical" evidence="7">
    <location>
        <begin position="152"/>
        <end position="168"/>
    </location>
</feature>
<comment type="subcellular location">
    <subcellularLocation>
        <location evidence="1">Cell membrane</location>
        <topology evidence="1">Multi-pass membrane protein</topology>
    </subcellularLocation>
</comment>
<organism evidence="8 9">
    <name type="scientific">Acetobacter garciniae</name>
    <dbReference type="NCBI Taxonomy" id="2817435"/>
    <lineage>
        <taxon>Bacteria</taxon>
        <taxon>Pseudomonadati</taxon>
        <taxon>Pseudomonadota</taxon>
        <taxon>Alphaproteobacteria</taxon>
        <taxon>Acetobacterales</taxon>
        <taxon>Acetobacteraceae</taxon>
        <taxon>Acetobacter</taxon>
    </lineage>
</organism>
<gene>
    <name evidence="8" type="ORF">J2D77_06815</name>
</gene>
<dbReference type="InterPro" id="IPR022791">
    <property type="entry name" value="L-PG_synthase/AglD"/>
</dbReference>
<feature type="transmembrane region" description="Helical" evidence="7">
    <location>
        <begin position="248"/>
        <end position="271"/>
    </location>
</feature>
<name>A0A939HI71_9PROT</name>
<dbReference type="EMBL" id="JAFVMH010000002">
    <property type="protein sequence ID" value="MBO1324860.1"/>
    <property type="molecule type" value="Genomic_DNA"/>
</dbReference>
<evidence type="ECO:0000256" key="7">
    <source>
        <dbReference type="SAM" id="Phobius"/>
    </source>
</evidence>
<comment type="caution">
    <text evidence="8">The sequence shown here is derived from an EMBL/GenBank/DDBJ whole genome shotgun (WGS) entry which is preliminary data.</text>
</comment>
<feature type="transmembrane region" description="Helical" evidence="7">
    <location>
        <begin position="59"/>
        <end position="80"/>
    </location>
</feature>
<keyword evidence="3 7" id="KW-0812">Transmembrane</keyword>
<evidence type="ECO:0000256" key="5">
    <source>
        <dbReference type="ARBA" id="ARBA00023136"/>
    </source>
</evidence>
<feature type="transmembrane region" description="Helical" evidence="7">
    <location>
        <begin position="27"/>
        <end position="47"/>
    </location>
</feature>
<evidence type="ECO:0000256" key="2">
    <source>
        <dbReference type="ARBA" id="ARBA00022475"/>
    </source>
</evidence>
<evidence type="ECO:0000313" key="9">
    <source>
        <dbReference type="Proteomes" id="UP000664073"/>
    </source>
</evidence>
<dbReference type="AlphaFoldDB" id="A0A939HI71"/>
<keyword evidence="2" id="KW-1003">Cell membrane</keyword>
<feature type="region of interest" description="Disordered" evidence="6">
    <location>
        <begin position="361"/>
        <end position="390"/>
    </location>
</feature>
<dbReference type="GO" id="GO:0005886">
    <property type="term" value="C:plasma membrane"/>
    <property type="evidence" value="ECO:0007669"/>
    <property type="project" value="UniProtKB-SubCell"/>
</dbReference>
<evidence type="ECO:0000256" key="1">
    <source>
        <dbReference type="ARBA" id="ARBA00004651"/>
    </source>
</evidence>
<protein>
    <submittedName>
        <fullName evidence="8">Flippase-like domain-containing protein</fullName>
    </submittedName>
</protein>
<dbReference type="NCBIfam" id="TIGR03476">
    <property type="entry name" value="HpnL"/>
    <property type="match status" value="1"/>
</dbReference>
<evidence type="ECO:0000256" key="4">
    <source>
        <dbReference type="ARBA" id="ARBA00022989"/>
    </source>
</evidence>
<keyword evidence="4 7" id="KW-1133">Transmembrane helix</keyword>
<sequence>MGPLSCPGTAGLSRVRADRALVLKKFTVFLTFLGLVAITGAMAWSGFDSVLRAVMRIGMGGFLAVVCAQLAVNGVLALAWKAAFPEIGYLRLLGARMIRDAAATCLPFSQVGGMVAGIRATCSGHGLDIGDRREVGLPEATCANLVDITTEVMGQVGFVLLGVVCLVAHTRSSPLVVPVICGVGFLVVGVAGFIWTQRRGGSLFRRFGGAITRNIAGQWSDSLQQGADNMQELLEAAWSRPWNIVRSALYHLLAWLGSAGLLWLTAWFLGARLTLPDAVAVEGVTCAIMSVGFLVPGSLGVQEGAYMALGHAFGIEPSVALGLSLLRRGREITIGIPVLLAWQLTEMRALRQRGARSQDVRANAVGVGESSKTRDGRVPPAPMVKDGQVG</sequence>
<dbReference type="RefSeq" id="WP_207845500.1">
    <property type="nucleotide sequence ID" value="NZ_JAFVMH010000002.1"/>
</dbReference>
<feature type="transmembrane region" description="Helical" evidence="7">
    <location>
        <begin position="175"/>
        <end position="195"/>
    </location>
</feature>
<dbReference type="Pfam" id="PF03706">
    <property type="entry name" value="LPG_synthase_TM"/>
    <property type="match status" value="1"/>
</dbReference>